<evidence type="ECO:0000256" key="12">
    <source>
        <dbReference type="ARBA" id="ARBA00022946"/>
    </source>
</evidence>
<dbReference type="Pfam" id="PF05222">
    <property type="entry name" value="AlaDh_PNT_N"/>
    <property type="match status" value="1"/>
</dbReference>
<evidence type="ECO:0000256" key="16">
    <source>
        <dbReference type="ARBA" id="ARBA00023027"/>
    </source>
</evidence>
<evidence type="ECO:0000313" key="29">
    <source>
        <dbReference type="Proteomes" id="UP001165082"/>
    </source>
</evidence>
<dbReference type="Pfam" id="PF01262">
    <property type="entry name" value="AlaDh_PNT_C"/>
    <property type="match status" value="1"/>
</dbReference>
<dbReference type="Pfam" id="PF12769">
    <property type="entry name" value="PNTB_4TM"/>
    <property type="match status" value="1"/>
</dbReference>
<keyword evidence="8 25" id="KW-0812">Transmembrane</keyword>
<dbReference type="Proteomes" id="UP001165082">
    <property type="component" value="Unassembled WGS sequence"/>
</dbReference>
<dbReference type="AlphaFoldDB" id="A0A9W7KS52"/>
<evidence type="ECO:0000256" key="21">
    <source>
        <dbReference type="ARBA" id="ARBA00061558"/>
    </source>
</evidence>
<keyword evidence="13" id="KW-1278">Translocase</keyword>
<keyword evidence="11" id="KW-0521">NADP</keyword>
<dbReference type="EMBL" id="BRXZ01000332">
    <property type="protein sequence ID" value="GMI09693.1"/>
    <property type="molecule type" value="Genomic_DNA"/>
</dbReference>
<keyword evidence="6" id="KW-1003">Cell membrane</keyword>
<keyword evidence="16" id="KW-0520">NAD</keyword>
<keyword evidence="17" id="KW-0496">Mitochondrion</keyword>
<name>A0A9W7KS52_9STRA</name>
<feature type="domain" description="Alanine dehydrogenase/pyridine nucleotide transhydrogenase N-terminal" evidence="27">
    <location>
        <begin position="4"/>
        <end position="147"/>
    </location>
</feature>
<evidence type="ECO:0000259" key="26">
    <source>
        <dbReference type="SMART" id="SM01002"/>
    </source>
</evidence>
<evidence type="ECO:0000256" key="23">
    <source>
        <dbReference type="ARBA" id="ARBA00079255"/>
    </source>
</evidence>
<keyword evidence="10" id="KW-0999">Mitochondrion inner membrane</keyword>
<dbReference type="Gene3D" id="3.40.50.720">
    <property type="entry name" value="NAD(P)-binding Rossmann-like Domain"/>
    <property type="match status" value="2"/>
</dbReference>
<dbReference type="NCBIfam" id="TIGR00561">
    <property type="entry name" value="pntA"/>
    <property type="match status" value="1"/>
</dbReference>
<keyword evidence="12" id="KW-0809">Transit peptide</keyword>
<dbReference type="InterPro" id="IPR007886">
    <property type="entry name" value="AlaDH/PNT_N"/>
</dbReference>
<dbReference type="SMART" id="SM01003">
    <property type="entry name" value="AlaDh_PNT_N"/>
    <property type="match status" value="1"/>
</dbReference>
<dbReference type="PANTHER" id="PTHR10160:SF19">
    <property type="entry name" value="PROTON-TRANSLOCATING NAD(P)(+) TRANSHYDROGENASE"/>
    <property type="match status" value="1"/>
</dbReference>
<dbReference type="SUPFAM" id="SSF51735">
    <property type="entry name" value="NAD(P)-binding Rossmann-fold domains"/>
    <property type="match status" value="1"/>
</dbReference>
<keyword evidence="7" id="KW-0997">Cell inner membrane</keyword>
<evidence type="ECO:0000256" key="18">
    <source>
        <dbReference type="ARBA" id="ARBA00023136"/>
    </source>
</evidence>
<evidence type="ECO:0000256" key="10">
    <source>
        <dbReference type="ARBA" id="ARBA00022792"/>
    </source>
</evidence>
<proteinExistence type="inferred from homology"/>
<comment type="caution">
    <text evidence="28">The sequence shown here is derived from an EMBL/GenBank/DDBJ whole genome shotgun (WGS) entry which is preliminary data.</text>
</comment>
<dbReference type="GO" id="GO:0005886">
    <property type="term" value="C:plasma membrane"/>
    <property type="evidence" value="ECO:0007669"/>
    <property type="project" value="UniProtKB-SubCell"/>
</dbReference>
<evidence type="ECO:0000256" key="6">
    <source>
        <dbReference type="ARBA" id="ARBA00022475"/>
    </source>
</evidence>
<evidence type="ECO:0000256" key="11">
    <source>
        <dbReference type="ARBA" id="ARBA00022857"/>
    </source>
</evidence>
<dbReference type="SUPFAM" id="SSF52283">
    <property type="entry name" value="Formate/glycerate dehydrogenase catalytic domain-like"/>
    <property type="match status" value="1"/>
</dbReference>
<protein>
    <recommendedName>
        <fullName evidence="22">NAD(P) transhydrogenase, mitochondrial</fullName>
        <ecNumber evidence="5">7.1.1.1</ecNumber>
    </recommendedName>
    <alternativeName>
        <fullName evidence="23">Nicotinamide nucleotide transhydrogenase</fullName>
    </alternativeName>
</protein>
<comment type="function">
    <text evidence="20">The transhydrogenation between NADH and NADP is coupled to respiration and ATP hydrolysis and functions as a proton pump across the membrane. May play a role in reactive oxygen species (ROS) detoxification in the adrenal gland.</text>
</comment>
<comment type="similarity">
    <text evidence="21">In the C-terminal section; belongs to the PNT beta subunit family.</text>
</comment>
<feature type="transmembrane region" description="Helical" evidence="25">
    <location>
        <begin position="555"/>
        <end position="572"/>
    </location>
</feature>
<feature type="transmembrane region" description="Helical" evidence="25">
    <location>
        <begin position="772"/>
        <end position="792"/>
    </location>
</feature>
<feature type="region of interest" description="Disordered" evidence="24">
    <location>
        <begin position="384"/>
        <end position="407"/>
    </location>
</feature>
<evidence type="ECO:0000256" key="19">
    <source>
        <dbReference type="ARBA" id="ARBA00048202"/>
    </source>
</evidence>
<evidence type="ECO:0000256" key="8">
    <source>
        <dbReference type="ARBA" id="ARBA00022692"/>
    </source>
</evidence>
<dbReference type="InterPro" id="IPR034300">
    <property type="entry name" value="PNTB-like"/>
</dbReference>
<dbReference type="InterPro" id="IPR029035">
    <property type="entry name" value="DHS-like_NAD/FAD-binding_dom"/>
</dbReference>
<evidence type="ECO:0000256" key="9">
    <source>
        <dbReference type="ARBA" id="ARBA00022741"/>
    </source>
</evidence>
<dbReference type="SMART" id="SM01002">
    <property type="entry name" value="AlaDh_PNT_C"/>
    <property type="match status" value="1"/>
</dbReference>
<dbReference type="InterPro" id="IPR007698">
    <property type="entry name" value="AlaDH/PNT_NAD(H)-bd"/>
</dbReference>
<dbReference type="SUPFAM" id="SSF52467">
    <property type="entry name" value="DHS-like NAD/FAD-binding domain"/>
    <property type="match status" value="1"/>
</dbReference>
<keyword evidence="15" id="KW-0007">Acetylation</keyword>
<dbReference type="CDD" id="cd05304">
    <property type="entry name" value="Rubrum_tdh"/>
    <property type="match status" value="1"/>
</dbReference>
<keyword evidence="29" id="KW-1185">Reference proteome</keyword>
<dbReference type="OrthoDB" id="37244at2759"/>
<evidence type="ECO:0000259" key="27">
    <source>
        <dbReference type="SMART" id="SM01003"/>
    </source>
</evidence>
<gene>
    <name evidence="28" type="ORF">TrRE_jg7523</name>
</gene>
<evidence type="ECO:0000313" key="28">
    <source>
        <dbReference type="EMBL" id="GMI09693.1"/>
    </source>
</evidence>
<dbReference type="NCBIfam" id="NF006942">
    <property type="entry name" value="PRK09424.1"/>
    <property type="match status" value="1"/>
</dbReference>
<dbReference type="Pfam" id="PF02233">
    <property type="entry name" value="PNTB"/>
    <property type="match status" value="1"/>
</dbReference>
<feature type="domain" description="Alanine dehydrogenase/pyridine nucleotide transhydrogenase NAD(H)-binding" evidence="26">
    <location>
        <begin position="156"/>
        <end position="321"/>
    </location>
</feature>
<feature type="transmembrane region" description="Helical" evidence="25">
    <location>
        <begin position="502"/>
        <end position="522"/>
    </location>
</feature>
<evidence type="ECO:0000256" key="2">
    <source>
        <dbReference type="ARBA" id="ARBA00004429"/>
    </source>
</evidence>
<evidence type="ECO:0000256" key="14">
    <source>
        <dbReference type="ARBA" id="ARBA00022989"/>
    </source>
</evidence>
<sequence>MTIGVLSDAHYSNEERRVAITPDTADKLIQEGEIDGQVGWTSEMDNSSGFSSFPDSSYASVGCTIHPSSSSVISASDILVKIRPPTPSQASLLKSKTLIAQVSPSLSPSLLPLFSSANATVFDLTSVPRLLSRAQSFDTLSSQANIAGYRSIVEASGHYGRLFAGQMTAAGKVPPAKVLVLGVGVAGLAAIQTARNMGAIVRAFDVRPVTKEQVESMGATFLEVDYTEDGSGEGGYAKEMSQGFKKAQADMMLAQASDVDIIVTTALIPGRPAPILVTGAMLQAMKRGSVIVDLAAANGGNVEASRADEVVETEGGVTIVGWTDLPSRLPATSSSLFGNNVKNFLLSVGPQTSGEKGRYQIDTKDPAVDNMMIVQDGDVRWGKEGVMSPYAPPPVPPPSPSAPPASQSEIASSAWAAFARDASYGSVAAALLALLGSQSRDPSSTALLSTFALAGLAGQQVVWGVAPALHSPLMAVTNAISGMTAMLDLFKRPDDPPDFFGLYAIPAAILVSSMALAGGLGLGSLEGASGATGIASAVCCILAIAGLANQKTARSGNVIGIAGVGLGLASTVGDMSIGGATSHAFAQLAAFGGLGTVAGGTLARGVGPTELPQTVAAFHSLVGVAAVAGAIGEYFGNAGELDGGTLACIYGATFIGAITATGSLVAYGKLSQLLSSSALSLPGRDFINLAGLATVAAGLASFLSPDILGAVSSDPEQIRLASLAVATIVSGALGLHLTASIGGADMPVVITVLNSYSGWALVAEGFMLKTPLLTEVGALIGFSGAILTLIMCDAMNRSVVSVILGGAGTKSGGAGGEAMQFEGTVTTSGVEGLVEAMKEAKSIVVVPGYGMAVAQSQFAVADIAKKMKEQGKDFRFGIHPVAGRMPGQLNVLLAEAGVPYDIVEEMEEINPTLKDTDLVIVIGASDTVNSAAEEDPNCSIAGMPVLKVWDAERVFVMKRKLGSVGYAGMENPTLFKENVDVVLGDAKDTCEEIKKLM</sequence>
<feature type="transmembrane region" description="Helical" evidence="25">
    <location>
        <begin position="615"/>
        <end position="632"/>
    </location>
</feature>
<feature type="transmembrane region" description="Helical" evidence="25">
    <location>
        <begin position="686"/>
        <end position="708"/>
    </location>
</feature>
<comment type="subcellular location">
    <subcellularLocation>
        <location evidence="2">Cell inner membrane</location>
        <topology evidence="2">Multi-pass membrane protein</topology>
    </subcellularLocation>
    <subcellularLocation>
        <location evidence="1">Mitochondrion inner membrane</location>
        <topology evidence="1">Multi-pass membrane protein</topology>
        <orientation evidence="1">Matrix side</orientation>
    </subcellularLocation>
</comment>
<evidence type="ECO:0000256" key="17">
    <source>
        <dbReference type="ARBA" id="ARBA00023128"/>
    </source>
</evidence>
<dbReference type="Gene3D" id="3.40.50.1220">
    <property type="entry name" value="TPP-binding domain"/>
    <property type="match status" value="1"/>
</dbReference>
<dbReference type="FunFam" id="3.40.50.1220:FF:000002">
    <property type="entry name" value="NAD(P) transhydrogenase subunit beta"/>
    <property type="match status" value="1"/>
</dbReference>
<evidence type="ECO:0000256" key="24">
    <source>
        <dbReference type="SAM" id="MobiDB-lite"/>
    </source>
</evidence>
<evidence type="ECO:0000256" key="15">
    <source>
        <dbReference type="ARBA" id="ARBA00022990"/>
    </source>
</evidence>
<dbReference type="GO" id="GO:0008750">
    <property type="term" value="F:proton-translocating NAD(P)+ transhydrogenase activity"/>
    <property type="evidence" value="ECO:0007669"/>
    <property type="project" value="UniProtKB-EC"/>
</dbReference>
<dbReference type="PANTHER" id="PTHR10160">
    <property type="entry name" value="NAD(P) TRANSHYDROGENASE"/>
    <property type="match status" value="1"/>
</dbReference>
<organism evidence="28 29">
    <name type="scientific">Triparma retinervis</name>
    <dbReference type="NCBI Taxonomy" id="2557542"/>
    <lineage>
        <taxon>Eukaryota</taxon>
        <taxon>Sar</taxon>
        <taxon>Stramenopiles</taxon>
        <taxon>Ochrophyta</taxon>
        <taxon>Bolidophyceae</taxon>
        <taxon>Parmales</taxon>
        <taxon>Triparmaceae</taxon>
        <taxon>Triparma</taxon>
    </lineage>
</organism>
<feature type="transmembrane region" description="Helical" evidence="25">
    <location>
        <begin position="528"/>
        <end position="548"/>
    </location>
</feature>
<feature type="transmembrane region" description="Helical" evidence="25">
    <location>
        <begin position="720"/>
        <end position="739"/>
    </location>
</feature>
<evidence type="ECO:0000256" key="22">
    <source>
        <dbReference type="ARBA" id="ARBA00074145"/>
    </source>
</evidence>
<dbReference type="GO" id="GO:0006740">
    <property type="term" value="P:NADPH regeneration"/>
    <property type="evidence" value="ECO:0007669"/>
    <property type="project" value="TreeGrafter"/>
</dbReference>
<comment type="similarity">
    <text evidence="3">In the N-terminal section; belongs to the AlaDH/PNT family.</text>
</comment>
<accession>A0A9W7KS52</accession>
<feature type="transmembrane region" description="Helical" evidence="25">
    <location>
        <begin position="644"/>
        <end position="666"/>
    </location>
</feature>
<dbReference type="FunFam" id="3.40.50.720:FF:000028">
    <property type="entry name" value="NAD(P) transhydrogenase subunit alpha"/>
    <property type="match status" value="1"/>
</dbReference>
<feature type="compositionally biased region" description="Pro residues" evidence="24">
    <location>
        <begin position="390"/>
        <end position="403"/>
    </location>
</feature>
<evidence type="ECO:0000256" key="13">
    <source>
        <dbReference type="ARBA" id="ARBA00022967"/>
    </source>
</evidence>
<dbReference type="InterPro" id="IPR024605">
    <property type="entry name" value="NADP_transhyd_a_C"/>
</dbReference>
<dbReference type="InterPro" id="IPR026255">
    <property type="entry name" value="NADP_transhyd_a"/>
</dbReference>
<evidence type="ECO:0000256" key="7">
    <source>
        <dbReference type="ARBA" id="ARBA00022519"/>
    </source>
</evidence>
<evidence type="ECO:0000256" key="25">
    <source>
        <dbReference type="SAM" id="Phobius"/>
    </source>
</evidence>
<dbReference type="GO" id="GO:0005743">
    <property type="term" value="C:mitochondrial inner membrane"/>
    <property type="evidence" value="ECO:0007669"/>
    <property type="project" value="UniProtKB-SubCell"/>
</dbReference>
<reference evidence="28" key="1">
    <citation type="submission" date="2022-07" db="EMBL/GenBank/DDBJ databases">
        <title>Genome analysis of Parmales, a sister group of diatoms, reveals the evolutionary specialization of diatoms from phago-mixotrophs to photoautotrophs.</title>
        <authorList>
            <person name="Ban H."/>
            <person name="Sato S."/>
            <person name="Yoshikawa S."/>
            <person name="Kazumasa Y."/>
            <person name="Nakamura Y."/>
            <person name="Ichinomiya M."/>
            <person name="Saitoh K."/>
            <person name="Sato N."/>
            <person name="Blanc-Mathieu R."/>
            <person name="Endo H."/>
            <person name="Kuwata A."/>
            <person name="Ogata H."/>
        </authorList>
    </citation>
    <scope>NUCLEOTIDE SEQUENCE</scope>
</reference>
<evidence type="ECO:0000256" key="1">
    <source>
        <dbReference type="ARBA" id="ARBA00004292"/>
    </source>
</evidence>
<dbReference type="EC" id="7.1.1.1" evidence="5"/>
<comment type="subunit">
    <text evidence="4">Homodimer.</text>
</comment>
<evidence type="ECO:0000256" key="3">
    <source>
        <dbReference type="ARBA" id="ARBA00005624"/>
    </source>
</evidence>
<dbReference type="InterPro" id="IPR036291">
    <property type="entry name" value="NAD(P)-bd_dom_sf"/>
</dbReference>
<dbReference type="GO" id="GO:0050661">
    <property type="term" value="F:NADP binding"/>
    <property type="evidence" value="ECO:0007669"/>
    <property type="project" value="TreeGrafter"/>
</dbReference>
<keyword evidence="14 25" id="KW-1133">Transmembrane helix</keyword>
<keyword evidence="18 25" id="KW-0472">Membrane</keyword>
<evidence type="ECO:0000256" key="4">
    <source>
        <dbReference type="ARBA" id="ARBA00011738"/>
    </source>
</evidence>
<evidence type="ECO:0000256" key="20">
    <source>
        <dbReference type="ARBA" id="ARBA00054910"/>
    </source>
</evidence>
<keyword evidence="9" id="KW-0547">Nucleotide-binding</keyword>
<evidence type="ECO:0000256" key="5">
    <source>
        <dbReference type="ARBA" id="ARBA00012943"/>
    </source>
</evidence>
<comment type="catalytic activity">
    <reaction evidence="19">
        <text>NAD(+) + NADPH + H(+)(in) = NADH + NADP(+) + H(+)(out)</text>
        <dbReference type="Rhea" id="RHEA:47992"/>
        <dbReference type="ChEBI" id="CHEBI:15378"/>
        <dbReference type="ChEBI" id="CHEBI:57540"/>
        <dbReference type="ChEBI" id="CHEBI:57783"/>
        <dbReference type="ChEBI" id="CHEBI:57945"/>
        <dbReference type="ChEBI" id="CHEBI:58349"/>
        <dbReference type="EC" id="7.1.1.1"/>
    </reaction>
</comment>